<dbReference type="EMBL" id="LNXT01000014">
    <property type="protein sequence ID" value="KTC73096.1"/>
    <property type="molecule type" value="Genomic_DNA"/>
</dbReference>
<gene>
    <name evidence="2" type="ORF">Lbir_1148</name>
    <name evidence="3" type="ORF">NCTC12437_02112</name>
</gene>
<sequence>MSNLFESISGLVSSKLESYKLFTKIVQLETKLAAMGVLPLIIHTVMLLIMSMTVWLLIMSLIGYGLFYILGSIALSLLLTVVLNLGIMYTIYRLAVSNLKKMSFEKTREYFSHHPEDIHDEAETTNLQRADADRQTIKARVE</sequence>
<evidence type="ECO:0008006" key="6">
    <source>
        <dbReference type="Google" id="ProtNLM"/>
    </source>
</evidence>
<keyword evidence="4" id="KW-1185">Reference proteome</keyword>
<evidence type="ECO:0000313" key="2">
    <source>
        <dbReference type="EMBL" id="KTC73096.1"/>
    </source>
</evidence>
<organism evidence="3 5">
    <name type="scientific">Legionella birminghamensis</name>
    <dbReference type="NCBI Taxonomy" id="28083"/>
    <lineage>
        <taxon>Bacteria</taxon>
        <taxon>Pseudomonadati</taxon>
        <taxon>Pseudomonadota</taxon>
        <taxon>Gammaproteobacteria</taxon>
        <taxon>Legionellales</taxon>
        <taxon>Legionellaceae</taxon>
        <taxon>Legionella</taxon>
    </lineage>
</organism>
<dbReference type="EMBL" id="UGNW01000001">
    <property type="protein sequence ID" value="STX32327.1"/>
    <property type="molecule type" value="Genomic_DNA"/>
</dbReference>
<feature type="transmembrane region" description="Helical" evidence="1">
    <location>
        <begin position="32"/>
        <end position="58"/>
    </location>
</feature>
<feature type="transmembrane region" description="Helical" evidence="1">
    <location>
        <begin position="64"/>
        <end position="92"/>
    </location>
</feature>
<dbReference type="AlphaFoldDB" id="A0A378IAQ8"/>
<dbReference type="RefSeq" id="WP_058523236.1">
    <property type="nucleotide sequence ID" value="NZ_CAAAHV010000041.1"/>
</dbReference>
<keyword evidence="1" id="KW-0812">Transmembrane</keyword>
<evidence type="ECO:0000313" key="3">
    <source>
        <dbReference type="EMBL" id="STX32327.1"/>
    </source>
</evidence>
<protein>
    <recommendedName>
        <fullName evidence="6">Transmembrane protein</fullName>
    </recommendedName>
</protein>
<keyword evidence="1" id="KW-1133">Transmembrane helix</keyword>
<dbReference type="OrthoDB" id="5657202at2"/>
<accession>A0A378IAQ8</accession>
<name>A0A378IAQ8_9GAMM</name>
<keyword evidence="1" id="KW-0472">Membrane</keyword>
<evidence type="ECO:0000313" key="5">
    <source>
        <dbReference type="Proteomes" id="UP000255066"/>
    </source>
</evidence>
<dbReference type="Proteomes" id="UP000255066">
    <property type="component" value="Unassembled WGS sequence"/>
</dbReference>
<dbReference type="STRING" id="28083.Lbir_1148"/>
<reference evidence="3 5" key="2">
    <citation type="submission" date="2018-06" db="EMBL/GenBank/DDBJ databases">
        <authorList>
            <consortium name="Pathogen Informatics"/>
            <person name="Doyle S."/>
        </authorList>
    </citation>
    <scope>NUCLEOTIDE SEQUENCE [LARGE SCALE GENOMIC DNA]</scope>
    <source>
        <strain evidence="3 5">NCTC12437</strain>
    </source>
</reference>
<dbReference type="Proteomes" id="UP000054735">
    <property type="component" value="Unassembled WGS sequence"/>
</dbReference>
<proteinExistence type="predicted"/>
<evidence type="ECO:0000256" key="1">
    <source>
        <dbReference type="SAM" id="Phobius"/>
    </source>
</evidence>
<reference evidence="2 4" key="1">
    <citation type="submission" date="2015-11" db="EMBL/GenBank/DDBJ databases">
        <title>Genomic analysis of 38 Legionella species identifies large and diverse effector repertoires.</title>
        <authorList>
            <person name="Burstein D."/>
            <person name="Amaro F."/>
            <person name="Zusman T."/>
            <person name="Lifshitz Z."/>
            <person name="Cohen O."/>
            <person name="Gilbert J.A."/>
            <person name="Pupko T."/>
            <person name="Shuman H.A."/>
            <person name="Segal G."/>
        </authorList>
    </citation>
    <scope>NUCLEOTIDE SEQUENCE [LARGE SCALE GENOMIC DNA]</scope>
    <source>
        <strain evidence="2 4">CDC#1407-AL-14</strain>
    </source>
</reference>
<evidence type="ECO:0000313" key="4">
    <source>
        <dbReference type="Proteomes" id="UP000054735"/>
    </source>
</evidence>